<dbReference type="OrthoDB" id="543819at2759"/>
<name>A0A835T1T0_CHLIN</name>
<evidence type="ECO:0000256" key="1">
    <source>
        <dbReference type="SAM" id="MobiDB-lite"/>
    </source>
</evidence>
<organism evidence="2 3">
    <name type="scientific">Chlamydomonas incerta</name>
    <dbReference type="NCBI Taxonomy" id="51695"/>
    <lineage>
        <taxon>Eukaryota</taxon>
        <taxon>Viridiplantae</taxon>
        <taxon>Chlorophyta</taxon>
        <taxon>core chlorophytes</taxon>
        <taxon>Chlorophyceae</taxon>
        <taxon>CS clade</taxon>
        <taxon>Chlamydomonadales</taxon>
        <taxon>Chlamydomonadaceae</taxon>
        <taxon>Chlamydomonas</taxon>
    </lineage>
</organism>
<comment type="caution">
    <text evidence="2">The sequence shown here is derived from an EMBL/GenBank/DDBJ whole genome shotgun (WGS) entry which is preliminary data.</text>
</comment>
<proteinExistence type="predicted"/>
<feature type="region of interest" description="Disordered" evidence="1">
    <location>
        <begin position="90"/>
        <end position="111"/>
    </location>
</feature>
<keyword evidence="3" id="KW-1185">Reference proteome</keyword>
<evidence type="ECO:0000313" key="3">
    <source>
        <dbReference type="Proteomes" id="UP000650467"/>
    </source>
</evidence>
<gene>
    <name evidence="2" type="ORF">HXX76_006962</name>
</gene>
<accession>A0A835T1T0</accession>
<reference evidence="2" key="1">
    <citation type="journal article" date="2020" name="bioRxiv">
        <title>Comparative genomics of Chlamydomonas.</title>
        <authorList>
            <person name="Craig R.J."/>
            <person name="Hasan A.R."/>
            <person name="Ness R.W."/>
            <person name="Keightley P.D."/>
        </authorList>
    </citation>
    <scope>NUCLEOTIDE SEQUENCE</scope>
    <source>
        <strain evidence="2">SAG 7.73</strain>
    </source>
</reference>
<feature type="region of interest" description="Disordered" evidence="1">
    <location>
        <begin position="142"/>
        <end position="175"/>
    </location>
</feature>
<dbReference type="Proteomes" id="UP000650467">
    <property type="component" value="Unassembled WGS sequence"/>
</dbReference>
<dbReference type="EMBL" id="JAEHOC010000014">
    <property type="protein sequence ID" value="KAG2435766.1"/>
    <property type="molecule type" value="Genomic_DNA"/>
</dbReference>
<dbReference type="AlphaFoldDB" id="A0A835T1T0"/>
<evidence type="ECO:0000313" key="2">
    <source>
        <dbReference type="EMBL" id="KAG2435766.1"/>
    </source>
</evidence>
<sequence length="221" mass="23046">MGIRQDMPITLIGYPLAADDKPVRGFERPLTPLVAQGKVAWLTDDAEEAVGTYAGALPNSSGGAVALGPPYYFLAGLHVGAFWHEAGQRRQDATAAEDQGRPTVGPPGAGGARAACAVVMETDTWSSAAVGGLAARAACGRTSKHQQELKGGSSSANPSKPVRRPGAQQQPQVDEVARDQVLQQCLEDVEYCVANVEHKGQMAVFVPAAMLARLLKCCPGA</sequence>
<protein>
    <submittedName>
        <fullName evidence="2">Uncharacterized protein</fullName>
    </submittedName>
</protein>